<proteinExistence type="predicted"/>
<protein>
    <submittedName>
        <fullName evidence="2">Uncharacterized protein</fullName>
    </submittedName>
</protein>
<dbReference type="Proteomes" id="UP000249633">
    <property type="component" value="Unassembled WGS sequence"/>
</dbReference>
<feature type="region of interest" description="Disordered" evidence="1">
    <location>
        <begin position="1"/>
        <end position="22"/>
    </location>
</feature>
<accession>A0A2W5DHB3</accession>
<reference evidence="2 3" key="1">
    <citation type="submission" date="2017-08" db="EMBL/GenBank/DDBJ databases">
        <title>Infants hospitalized years apart are colonized by the same room-sourced microbial strains.</title>
        <authorList>
            <person name="Brooks B."/>
            <person name="Olm M.R."/>
            <person name="Firek B.A."/>
            <person name="Baker R."/>
            <person name="Thomas B.C."/>
            <person name="Morowitz M.J."/>
            <person name="Banfield J.F."/>
        </authorList>
    </citation>
    <scope>NUCLEOTIDE SEQUENCE [LARGE SCALE GENOMIC DNA]</scope>
    <source>
        <strain evidence="2">S2_012_000_R2_81</strain>
    </source>
</reference>
<comment type="caution">
    <text evidence="2">The sequence shown here is derived from an EMBL/GenBank/DDBJ whole genome shotgun (WGS) entry which is preliminary data.</text>
</comment>
<organism evidence="2 3">
    <name type="scientific">Roseateles depolymerans</name>
    <dbReference type="NCBI Taxonomy" id="76731"/>
    <lineage>
        <taxon>Bacteria</taxon>
        <taxon>Pseudomonadati</taxon>
        <taxon>Pseudomonadota</taxon>
        <taxon>Betaproteobacteria</taxon>
        <taxon>Burkholderiales</taxon>
        <taxon>Sphaerotilaceae</taxon>
        <taxon>Roseateles</taxon>
    </lineage>
</organism>
<sequence length="239" mass="25181">MSDHPINDPQPTPSAPVSVDASAPDLASARRRRFIKMGAGVIPVALTLSSRPVLATNSQGKCFSASAWGSIQTLIGTNASQYTRKANNAPTVTCYTLAEWIAKASSTKASCGGWKITAISCADLSLTTVKKYSVYKACGSTGGTGGVGSSYSVWDMLSDSHPTVRCSSAQKSLLVAWLNFRISGATRTDVCVIDSFSTNQLTLLGNIVAGTASRGPDGRIWTAADVQTYLERNYIGRLS</sequence>
<dbReference type="EMBL" id="QFOD01000015">
    <property type="protein sequence ID" value="PZP30178.1"/>
    <property type="molecule type" value="Genomic_DNA"/>
</dbReference>
<dbReference type="AlphaFoldDB" id="A0A2W5DHB3"/>
<evidence type="ECO:0000313" key="2">
    <source>
        <dbReference type="EMBL" id="PZP30178.1"/>
    </source>
</evidence>
<evidence type="ECO:0000313" key="3">
    <source>
        <dbReference type="Proteomes" id="UP000249633"/>
    </source>
</evidence>
<gene>
    <name evidence="2" type="ORF">DI603_15580</name>
</gene>
<evidence type="ECO:0000256" key="1">
    <source>
        <dbReference type="SAM" id="MobiDB-lite"/>
    </source>
</evidence>
<name>A0A2W5DHB3_9BURK</name>